<proteinExistence type="predicted"/>
<name>A0A6J5SS24_9CAUD</name>
<evidence type="ECO:0000313" key="1">
    <source>
        <dbReference type="EMBL" id="CAB4218085.1"/>
    </source>
</evidence>
<dbReference type="EMBL" id="LR797468">
    <property type="protein sequence ID" value="CAB4218085.1"/>
    <property type="molecule type" value="Genomic_DNA"/>
</dbReference>
<reference evidence="1" key="1">
    <citation type="submission" date="2020-05" db="EMBL/GenBank/DDBJ databases">
        <authorList>
            <person name="Chiriac C."/>
            <person name="Salcher M."/>
            <person name="Ghai R."/>
            <person name="Kavagutti S V."/>
        </authorList>
    </citation>
    <scope>NUCLEOTIDE SEQUENCE</scope>
</reference>
<protein>
    <submittedName>
        <fullName evidence="1">Uncharacterized protein</fullName>
    </submittedName>
</protein>
<accession>A0A6J5SS24</accession>
<sequence>MREYSSKISLIKNSRGIYILDTSIGCAAGMKETKGGCYGDCYAAKSANQYGYDFTKTKLRHFQNKKHEREIVFQISKIKLDFVRIGGSGDPSENWEHCINVLKVIANCNKQIVIITRHWTNLSDEQLQFLNTINVCVNTSVSALDSNKLISNSLEQYKRLKPYCKSVLRIVSCDFNLENEEGKRLSEIQHELFKNENTLDTIFRPAKNNHFVASGIVNIKVGIFNGHKAIISKFNKKTFAGKCSSCIEMCGVNIGKQKLKKPIYTQALLFNKKTKQNAI</sequence>
<gene>
    <name evidence="1" type="ORF">UFOVP1605_3</name>
</gene>
<organism evidence="1">
    <name type="scientific">uncultured Caudovirales phage</name>
    <dbReference type="NCBI Taxonomy" id="2100421"/>
    <lineage>
        <taxon>Viruses</taxon>
        <taxon>Duplodnaviria</taxon>
        <taxon>Heunggongvirae</taxon>
        <taxon>Uroviricota</taxon>
        <taxon>Caudoviricetes</taxon>
        <taxon>Peduoviridae</taxon>
        <taxon>Maltschvirus</taxon>
        <taxon>Maltschvirus maltsch</taxon>
    </lineage>
</organism>